<dbReference type="Pfam" id="PF13947">
    <property type="entry name" value="GUB_WAK_bind"/>
    <property type="match status" value="2"/>
</dbReference>
<dbReference type="GO" id="GO:0005524">
    <property type="term" value="F:ATP binding"/>
    <property type="evidence" value="ECO:0007669"/>
    <property type="project" value="UniProtKB-UniRule"/>
</dbReference>
<dbReference type="InterPro" id="IPR001245">
    <property type="entry name" value="Ser-Thr/Tyr_kinase_cat_dom"/>
</dbReference>
<keyword evidence="10 15" id="KW-0472">Membrane</keyword>
<evidence type="ECO:0000256" key="1">
    <source>
        <dbReference type="ARBA" id="ARBA00004479"/>
    </source>
</evidence>
<evidence type="ECO:0000256" key="11">
    <source>
        <dbReference type="ARBA" id="ARBA00023157"/>
    </source>
</evidence>
<keyword evidence="5 16" id="KW-0732">Signal</keyword>
<dbReference type="SMART" id="SM00220">
    <property type="entry name" value="S_TKc"/>
    <property type="match status" value="1"/>
</dbReference>
<evidence type="ECO:0000313" key="18">
    <source>
        <dbReference type="EMBL" id="CAL4992744.1"/>
    </source>
</evidence>
<dbReference type="PROSITE" id="PS00107">
    <property type="entry name" value="PROTEIN_KINASE_ATP"/>
    <property type="match status" value="1"/>
</dbReference>
<keyword evidence="11" id="KW-1015">Disulfide bond</keyword>
<dbReference type="InterPro" id="IPR017441">
    <property type="entry name" value="Protein_kinase_ATP_BS"/>
</dbReference>
<comment type="subcellular location">
    <subcellularLocation>
        <location evidence="1">Membrane</location>
        <topology evidence="1">Single-pass type I membrane protein</topology>
    </subcellularLocation>
</comment>
<dbReference type="FunFam" id="1.10.510.10:FF:000084">
    <property type="entry name" value="Wall-associated receptor kinase 2"/>
    <property type="match status" value="1"/>
</dbReference>
<keyword evidence="3" id="KW-0808">Transferase</keyword>
<reference evidence="19 20" key="1">
    <citation type="submission" date="2024-10" db="EMBL/GenBank/DDBJ databases">
        <authorList>
            <person name="Ryan C."/>
        </authorList>
    </citation>
    <scope>NUCLEOTIDE SEQUENCE [LARGE SCALE GENOMIC DNA]</scope>
</reference>
<keyword evidence="6 13" id="KW-0547">Nucleotide-binding</keyword>
<feature type="binding site" evidence="13">
    <location>
        <position position="836"/>
    </location>
    <ligand>
        <name>ATP</name>
        <dbReference type="ChEBI" id="CHEBI:30616"/>
    </ligand>
</feature>
<evidence type="ECO:0000256" key="7">
    <source>
        <dbReference type="ARBA" id="ARBA00022777"/>
    </source>
</evidence>
<dbReference type="EMBL" id="OZ075134">
    <property type="protein sequence ID" value="CAL4992744.1"/>
    <property type="molecule type" value="Genomic_DNA"/>
</dbReference>
<dbReference type="InterPro" id="IPR000742">
    <property type="entry name" value="EGF"/>
</dbReference>
<keyword evidence="8 13" id="KW-0067">ATP-binding</keyword>
<dbReference type="SMART" id="SM00181">
    <property type="entry name" value="EGF"/>
    <property type="match status" value="2"/>
</dbReference>
<evidence type="ECO:0000256" key="13">
    <source>
        <dbReference type="PROSITE-ProRule" id="PRU10141"/>
    </source>
</evidence>
<feature type="domain" description="Protein kinase" evidence="17">
    <location>
        <begin position="807"/>
        <end position="1074"/>
    </location>
</feature>
<evidence type="ECO:0000256" key="15">
    <source>
        <dbReference type="SAM" id="Phobius"/>
    </source>
</evidence>
<dbReference type="PROSITE" id="PS00108">
    <property type="entry name" value="PROTEIN_KINASE_ST"/>
    <property type="match status" value="1"/>
</dbReference>
<evidence type="ECO:0000256" key="16">
    <source>
        <dbReference type="SAM" id="SignalP"/>
    </source>
</evidence>
<dbReference type="PANTHER" id="PTHR27005:SF283">
    <property type="entry name" value="OS02G0633066 PROTEIN"/>
    <property type="match status" value="1"/>
</dbReference>
<feature type="region of interest" description="Disordered" evidence="14">
    <location>
        <begin position="1084"/>
        <end position="1105"/>
    </location>
</feature>
<evidence type="ECO:0000313" key="19">
    <source>
        <dbReference type="EMBL" id="CAM0146038.1"/>
    </source>
</evidence>
<evidence type="ECO:0000256" key="9">
    <source>
        <dbReference type="ARBA" id="ARBA00022989"/>
    </source>
</evidence>
<organism evidence="19 20">
    <name type="scientific">Urochloa decumbens</name>
    <dbReference type="NCBI Taxonomy" id="240449"/>
    <lineage>
        <taxon>Eukaryota</taxon>
        <taxon>Viridiplantae</taxon>
        <taxon>Streptophyta</taxon>
        <taxon>Embryophyta</taxon>
        <taxon>Tracheophyta</taxon>
        <taxon>Spermatophyta</taxon>
        <taxon>Magnoliopsida</taxon>
        <taxon>Liliopsida</taxon>
        <taxon>Poales</taxon>
        <taxon>Poaceae</taxon>
        <taxon>PACMAD clade</taxon>
        <taxon>Panicoideae</taxon>
        <taxon>Panicodae</taxon>
        <taxon>Paniceae</taxon>
        <taxon>Melinidinae</taxon>
        <taxon>Urochloa</taxon>
    </lineage>
</organism>
<dbReference type="PANTHER" id="PTHR27005">
    <property type="entry name" value="WALL-ASSOCIATED RECEPTOR KINASE-LIKE 21"/>
    <property type="match status" value="1"/>
</dbReference>
<keyword evidence="12" id="KW-0325">Glycoprotein</keyword>
<dbReference type="FunFam" id="3.30.200.20:FF:000043">
    <property type="entry name" value="Wall-associated receptor kinase 2"/>
    <property type="match status" value="1"/>
</dbReference>
<dbReference type="InterPro" id="IPR008271">
    <property type="entry name" value="Ser/Thr_kinase_AS"/>
</dbReference>
<dbReference type="GO" id="GO:0016020">
    <property type="term" value="C:membrane"/>
    <property type="evidence" value="ECO:0007669"/>
    <property type="project" value="UniProtKB-SubCell"/>
</dbReference>
<evidence type="ECO:0000256" key="2">
    <source>
        <dbReference type="ARBA" id="ARBA00022527"/>
    </source>
</evidence>
<evidence type="ECO:0000259" key="17">
    <source>
        <dbReference type="PROSITE" id="PS50011"/>
    </source>
</evidence>
<gene>
    <name evidence="19" type="ORF">URODEC1_LOCUS119673</name>
    <name evidence="18" type="ORF">URODEC1_LOCUS61255</name>
</gene>
<dbReference type="GO" id="GO:0004674">
    <property type="term" value="F:protein serine/threonine kinase activity"/>
    <property type="evidence" value="ECO:0007669"/>
    <property type="project" value="UniProtKB-KW"/>
</dbReference>
<dbReference type="EMBL" id="CAXIPR030000459">
    <property type="protein sequence ID" value="CAM0146038.1"/>
    <property type="molecule type" value="Genomic_DNA"/>
</dbReference>
<evidence type="ECO:0000313" key="20">
    <source>
        <dbReference type="Proteomes" id="UP001497457"/>
    </source>
</evidence>
<evidence type="ECO:0000256" key="6">
    <source>
        <dbReference type="ARBA" id="ARBA00022741"/>
    </source>
</evidence>
<sequence>MVSVFTMQMPNNHCHRTSSITQVLLAAVAPLLELQLAAAAPPMGLPGCPTMCGNVSVPYPFGIGANCSHPGFNLTCDATHSPPRLLLGVSAVAGVEVTVTDIFLENATMRVTRHAIINQTSYVATANGTWGLVGAGDDGNGTVPFVLSYNHNKFIALGCAIQATLLSKGEPLFVSGSGCSASCWGGDPGYWERPIDGRRCSECSGNGCCQASIPMYSPSYDVRLIRLDDPTHYTARIPTIVVYIAEREWIEDVWCQIIGFTGGKVPFPIHPPPELLSAVPVMLEWAMNSTRPRAPGYPDITSRCPTNGATSACISNHSYCIDMNNNFQSGYACQCSPGYSGNPYLSDGCQVVAQTDALTEGMVSVFTMQMLNNHCQRPSSITHVLLAAVATALALDYLATAAAEEPQPPMGLPGCPTVCGNVSVPYPFGIGTNCSHLGFDLTCDATHSPPRLLLGDGRAAAGAEVTVTDIFLQNATMRVTSHAIIYQTSHVAAANGTWGLGGGDDDGSADGSFILSYNHNKFAALGCSVQATLLGDGGDPFVSGCSASCWGGDSGHFQQPIGDGLCSDDCSGNGCCQESIPLYYPSYDIRLVRLDDPTHIDSVLTTVVVYIAEKGWIDGVWCRIMGLVGNGSRILPLDPPPELLSAIPVMLEWAMNSTRPAQIGLPDGTSRCPTNGASSACVSNHSNCVDMNTIFRSGYACQCSPGYYGNPYLRDGCQDLSIGPSQKRKGLSIGLGVGSGAALLVLGLGTIVLVRKVKAERKKRLRQKFFKENRGQLLQQLLVCQRADIAERMIVTEEELEKATNNFDKSRELGGGGHGIVYKGILSSQHVVAIKKSKIVIQKEIIEFINEVAILSQINHRNIVKLIGCCLETEVPLLVYEFISNGTLYSHLHVETLISLSLKDRLRVAVETARALTYLHSLASTPVIHRDIKSPNILLDDMLTVKLSDFGASRYIPVDQERVDTTVPGTLGYLDPTYHTTGHLTDKSDVYSFGVLLIELLTRKKPTSYRSSQGFALVSHFIGLLSQGNLDQILDPQVAREGDGEIVDIALLAQMCAKSCSEERPTMRQVEILLESIQAAKEFSSDVTDDDRSSGGNSLEVRGCD</sequence>
<keyword evidence="7" id="KW-0418">Kinase</keyword>
<feature type="chain" id="PRO_5044722090" description="Protein kinase domain-containing protein" evidence="16">
    <location>
        <begin position="40"/>
        <end position="1105"/>
    </location>
</feature>
<dbReference type="Proteomes" id="UP001497457">
    <property type="component" value="Unassembled WGS sequence"/>
</dbReference>
<dbReference type="Pfam" id="PF07714">
    <property type="entry name" value="PK_Tyr_Ser-Thr"/>
    <property type="match status" value="1"/>
</dbReference>
<evidence type="ECO:0000256" key="4">
    <source>
        <dbReference type="ARBA" id="ARBA00022692"/>
    </source>
</evidence>
<keyword evidence="2" id="KW-0723">Serine/threonine-protein kinase</keyword>
<proteinExistence type="predicted"/>
<evidence type="ECO:0000256" key="8">
    <source>
        <dbReference type="ARBA" id="ARBA00022840"/>
    </source>
</evidence>
<dbReference type="Proteomes" id="UP001497457">
    <property type="component" value="Chromosome 24b"/>
</dbReference>
<dbReference type="InterPro" id="IPR025287">
    <property type="entry name" value="WAK_GUB"/>
</dbReference>
<feature type="signal peptide" evidence="16">
    <location>
        <begin position="1"/>
        <end position="39"/>
    </location>
</feature>
<feature type="transmembrane region" description="Helical" evidence="15">
    <location>
        <begin position="731"/>
        <end position="754"/>
    </location>
</feature>
<evidence type="ECO:0000256" key="10">
    <source>
        <dbReference type="ARBA" id="ARBA00023136"/>
    </source>
</evidence>
<dbReference type="PROSITE" id="PS50011">
    <property type="entry name" value="PROTEIN_KINASE_DOM"/>
    <property type="match status" value="1"/>
</dbReference>
<name>A0ABC9GVG9_9POAL</name>
<dbReference type="Gene3D" id="3.30.200.20">
    <property type="entry name" value="Phosphorylase Kinase, domain 1"/>
    <property type="match status" value="1"/>
</dbReference>
<keyword evidence="9 15" id="KW-1133">Transmembrane helix</keyword>
<dbReference type="InterPro" id="IPR011009">
    <property type="entry name" value="Kinase-like_dom_sf"/>
</dbReference>
<accession>A0ABC9GVG9</accession>
<evidence type="ECO:0000256" key="3">
    <source>
        <dbReference type="ARBA" id="ARBA00022679"/>
    </source>
</evidence>
<evidence type="ECO:0000256" key="5">
    <source>
        <dbReference type="ARBA" id="ARBA00022729"/>
    </source>
</evidence>
<protein>
    <recommendedName>
        <fullName evidence="17">Protein kinase domain-containing protein</fullName>
    </recommendedName>
</protein>
<dbReference type="InterPro" id="IPR000719">
    <property type="entry name" value="Prot_kinase_dom"/>
</dbReference>
<dbReference type="SUPFAM" id="SSF56112">
    <property type="entry name" value="Protein kinase-like (PK-like)"/>
    <property type="match status" value="1"/>
</dbReference>
<dbReference type="InterPro" id="IPR045274">
    <property type="entry name" value="WAK-like"/>
</dbReference>
<keyword evidence="4 15" id="KW-0812">Transmembrane</keyword>
<evidence type="ECO:0000256" key="14">
    <source>
        <dbReference type="SAM" id="MobiDB-lite"/>
    </source>
</evidence>
<dbReference type="AlphaFoldDB" id="A0ABC9GVG9"/>
<evidence type="ECO:0000256" key="12">
    <source>
        <dbReference type="ARBA" id="ARBA00023180"/>
    </source>
</evidence>
<keyword evidence="20" id="KW-1185">Reference proteome</keyword>
<dbReference type="Gene3D" id="1.10.510.10">
    <property type="entry name" value="Transferase(Phosphotransferase) domain 1"/>
    <property type="match status" value="1"/>
</dbReference>